<dbReference type="KEGG" id="fte:Fluta_3225"/>
<dbReference type="AlphaFoldDB" id="F2I9L7"/>
<name>F2I9L7_FLUTR</name>
<keyword evidence="2" id="KW-1185">Reference proteome</keyword>
<sequence length="30" mass="3397">MTNNTHFIIGGIAVLYCYVNGSEWKIDTVH</sequence>
<organism evidence="1 2">
    <name type="scientific">Fluviicola taffensis (strain DSM 16823 / NCIMB 13979 / RW262)</name>
    <dbReference type="NCBI Taxonomy" id="755732"/>
    <lineage>
        <taxon>Bacteria</taxon>
        <taxon>Pseudomonadati</taxon>
        <taxon>Bacteroidota</taxon>
        <taxon>Flavobacteriia</taxon>
        <taxon>Flavobacteriales</taxon>
        <taxon>Crocinitomicaceae</taxon>
        <taxon>Fluviicola</taxon>
    </lineage>
</organism>
<proteinExistence type="predicted"/>
<accession>F2I9L7</accession>
<reference evidence="1 2" key="1">
    <citation type="journal article" date="2011" name="Stand. Genomic Sci.">
        <title>Complete genome sequence of the gliding freshwater bacterium Fluviicola taffensis type strain (RW262).</title>
        <authorList>
            <person name="Woyke T."/>
            <person name="Chertkov O."/>
            <person name="Lapidus A."/>
            <person name="Nolan M."/>
            <person name="Lucas S."/>
            <person name="Del Rio T.G."/>
            <person name="Tice H."/>
            <person name="Cheng J.F."/>
            <person name="Tapia R."/>
            <person name="Han C."/>
            <person name="Goodwin L."/>
            <person name="Pitluck S."/>
            <person name="Liolios K."/>
            <person name="Pagani I."/>
            <person name="Ivanova N."/>
            <person name="Huntemann M."/>
            <person name="Mavromatis K."/>
            <person name="Mikhailova N."/>
            <person name="Pati A."/>
            <person name="Chen A."/>
            <person name="Palaniappan K."/>
            <person name="Land M."/>
            <person name="Hauser L."/>
            <person name="Brambilla E.M."/>
            <person name="Rohde M."/>
            <person name="Mwirichia R."/>
            <person name="Sikorski J."/>
            <person name="Tindall B.J."/>
            <person name="Goker M."/>
            <person name="Bristow J."/>
            <person name="Eisen J.A."/>
            <person name="Markowitz V."/>
            <person name="Hugenholtz P."/>
            <person name="Klenk H.P."/>
            <person name="Kyrpides N.C."/>
        </authorList>
    </citation>
    <scope>NUCLEOTIDE SEQUENCE [LARGE SCALE GENOMIC DNA]</scope>
    <source>
        <strain evidence="2">DSM 16823 / RW262 / RW262</strain>
    </source>
</reference>
<dbReference type="HOGENOM" id="CLU_3403667_0_0_10"/>
<dbReference type="Proteomes" id="UP000007463">
    <property type="component" value="Chromosome"/>
</dbReference>
<reference evidence="2" key="2">
    <citation type="submission" date="2011-02" db="EMBL/GenBank/DDBJ databases">
        <title>The complete genome of Fluviicola taffensis DSM 16823.</title>
        <authorList>
            <consortium name="US DOE Joint Genome Institute (JGI-PGF)"/>
            <person name="Lucas S."/>
            <person name="Copeland A."/>
            <person name="Lapidus A."/>
            <person name="Bruce D."/>
            <person name="Goodwin L."/>
            <person name="Pitluck S."/>
            <person name="Kyrpides N."/>
            <person name="Mavromatis K."/>
            <person name="Ivanova N."/>
            <person name="Mikhailova N."/>
            <person name="Pagani I."/>
            <person name="Chertkov O."/>
            <person name="Detter J.C."/>
            <person name="Han C."/>
            <person name="Tapia R."/>
            <person name="Land M."/>
            <person name="Hauser L."/>
            <person name="Markowitz V."/>
            <person name="Cheng J.-F."/>
            <person name="Hugenholtz P."/>
            <person name="Woyke T."/>
            <person name="Wu D."/>
            <person name="Tindall B."/>
            <person name="Pomrenke H.G."/>
            <person name="Brambilla E."/>
            <person name="Klenk H.-P."/>
            <person name="Eisen J.A."/>
        </authorList>
    </citation>
    <scope>NUCLEOTIDE SEQUENCE [LARGE SCALE GENOMIC DNA]</scope>
    <source>
        <strain evidence="2">DSM 16823 / RW262 / RW262</strain>
    </source>
</reference>
<dbReference type="EMBL" id="CP002542">
    <property type="protein sequence ID" value="AEA45198.1"/>
    <property type="molecule type" value="Genomic_DNA"/>
</dbReference>
<protein>
    <submittedName>
        <fullName evidence="1">Uncharacterized protein</fullName>
    </submittedName>
</protein>
<evidence type="ECO:0000313" key="1">
    <source>
        <dbReference type="EMBL" id="AEA45198.1"/>
    </source>
</evidence>
<evidence type="ECO:0000313" key="2">
    <source>
        <dbReference type="Proteomes" id="UP000007463"/>
    </source>
</evidence>
<gene>
    <name evidence="1" type="ordered locus">Fluta_3225</name>
</gene>